<dbReference type="AlphaFoldDB" id="A0A378J1Q2"/>
<reference evidence="2 4" key="1">
    <citation type="submission" date="2015-11" db="EMBL/GenBank/DDBJ databases">
        <title>Genomic analysis of 38 Legionella species identifies large and diverse effector repertoires.</title>
        <authorList>
            <person name="Burstein D."/>
            <person name="Amaro F."/>
            <person name="Zusman T."/>
            <person name="Lifshitz Z."/>
            <person name="Cohen O."/>
            <person name="Gilbert J.A."/>
            <person name="Pupko T."/>
            <person name="Shuman H.A."/>
            <person name="Segal G."/>
        </authorList>
    </citation>
    <scope>NUCLEOTIDE SEQUENCE [LARGE SCALE GENOMIC DNA]</scope>
    <source>
        <strain evidence="2 4">Lyon 8420412</strain>
    </source>
</reference>
<feature type="domain" description="Transposase IS66 central" evidence="1">
    <location>
        <begin position="14"/>
        <end position="109"/>
    </location>
</feature>
<name>A0A378J1Q2_9GAMM</name>
<dbReference type="Pfam" id="PF03050">
    <property type="entry name" value="DDE_Tnp_IS66"/>
    <property type="match status" value="1"/>
</dbReference>
<dbReference type="Proteomes" id="UP000054691">
    <property type="component" value="Unassembled WGS sequence"/>
</dbReference>
<protein>
    <submittedName>
        <fullName evidence="2 3">Transposase IS66 family</fullName>
    </submittedName>
</protein>
<evidence type="ECO:0000259" key="1">
    <source>
        <dbReference type="Pfam" id="PF03050"/>
    </source>
</evidence>
<dbReference type="EMBL" id="LNYE01000006">
    <property type="protein sequence ID" value="KTD14627.1"/>
    <property type="molecule type" value="Genomic_DNA"/>
</dbReference>
<evidence type="ECO:0000313" key="5">
    <source>
        <dbReference type="Proteomes" id="UP000254476"/>
    </source>
</evidence>
<proteinExistence type="predicted"/>
<dbReference type="InterPro" id="IPR004291">
    <property type="entry name" value="Transposase_IS66_central"/>
</dbReference>
<evidence type="ECO:0000313" key="4">
    <source>
        <dbReference type="Proteomes" id="UP000054691"/>
    </source>
</evidence>
<sequence>MVSKYKLSRRELVEFLKEHYGFNLSLGSVFNKQKLVNKALNEPVKELLEQMKQSICVNMDETSHRRNGTTQWLWGMMSPKAAFFSIEKSRGKKVIHRLMAGFEHIVTSDR</sequence>
<evidence type="ECO:0000313" key="2">
    <source>
        <dbReference type="EMBL" id="KTD14627.1"/>
    </source>
</evidence>
<dbReference type="Proteomes" id="UP000254476">
    <property type="component" value="Unassembled WGS sequence"/>
</dbReference>
<reference evidence="3 5" key="2">
    <citation type="submission" date="2018-06" db="EMBL/GenBank/DDBJ databases">
        <authorList>
            <consortium name="Pathogen Informatics"/>
            <person name="Doyle S."/>
        </authorList>
    </citation>
    <scope>NUCLEOTIDE SEQUENCE [LARGE SCALE GENOMIC DNA]</scope>
    <source>
        <strain evidence="3 5">NCTC12388</strain>
    </source>
</reference>
<gene>
    <name evidence="2" type="ORF">Lgra_0658</name>
    <name evidence="3" type="ORF">NCTC12388_00349</name>
</gene>
<organism evidence="3 5">
    <name type="scientific">Legionella gratiana</name>
    <dbReference type="NCBI Taxonomy" id="45066"/>
    <lineage>
        <taxon>Bacteria</taxon>
        <taxon>Pseudomonadati</taxon>
        <taxon>Pseudomonadota</taxon>
        <taxon>Gammaproteobacteria</taxon>
        <taxon>Legionellales</taxon>
        <taxon>Legionellaceae</taxon>
        <taxon>Legionella</taxon>
    </lineage>
</organism>
<dbReference type="RefSeq" id="WP_172468383.1">
    <property type="nucleotide sequence ID" value="NZ_UGOB01000001.1"/>
</dbReference>
<accession>A0A378J1Q2</accession>
<dbReference type="EMBL" id="UGOB01000001">
    <property type="protein sequence ID" value="STX41674.1"/>
    <property type="molecule type" value="Genomic_DNA"/>
</dbReference>
<dbReference type="STRING" id="45066.Lgra_0658"/>
<evidence type="ECO:0000313" key="3">
    <source>
        <dbReference type="EMBL" id="STX41674.1"/>
    </source>
</evidence>
<keyword evidence="4" id="KW-1185">Reference proteome</keyword>